<feature type="region of interest" description="Disordered" evidence="1">
    <location>
        <begin position="89"/>
        <end position="116"/>
    </location>
</feature>
<feature type="compositionally biased region" description="Basic and acidic residues" evidence="1">
    <location>
        <begin position="104"/>
        <end position="113"/>
    </location>
</feature>
<dbReference type="OrthoDB" id="1676176at2759"/>
<feature type="region of interest" description="Disordered" evidence="1">
    <location>
        <begin position="606"/>
        <end position="625"/>
    </location>
</feature>
<comment type="caution">
    <text evidence="2">The sequence shown here is derived from an EMBL/GenBank/DDBJ whole genome shotgun (WGS) entry which is preliminary data.</text>
</comment>
<name>K0RQ13_THAOC</name>
<organism evidence="2 3">
    <name type="scientific">Thalassiosira oceanica</name>
    <name type="common">Marine diatom</name>
    <dbReference type="NCBI Taxonomy" id="159749"/>
    <lineage>
        <taxon>Eukaryota</taxon>
        <taxon>Sar</taxon>
        <taxon>Stramenopiles</taxon>
        <taxon>Ochrophyta</taxon>
        <taxon>Bacillariophyta</taxon>
        <taxon>Coscinodiscophyceae</taxon>
        <taxon>Thalassiosirophycidae</taxon>
        <taxon>Thalassiosirales</taxon>
        <taxon>Thalassiosiraceae</taxon>
        <taxon>Thalassiosira</taxon>
    </lineage>
</organism>
<feature type="region of interest" description="Disordered" evidence="1">
    <location>
        <begin position="298"/>
        <end position="329"/>
    </location>
</feature>
<dbReference type="EMBL" id="AGNL01042483">
    <property type="protein sequence ID" value="EJK50976.1"/>
    <property type="molecule type" value="Genomic_DNA"/>
</dbReference>
<keyword evidence="3" id="KW-1185">Reference proteome</keyword>
<sequence>MLIKQFDGRNRNTKAVKELLSQRLGRASRPMGQRTLHGFTEKCHGRGIGGTALDVAFEGKKTKRKPQQRKKFDAMVKDGKLNGAMQMVEQKSGDPGDDGGGKLYRHDDTDTKTGDPASTSFVASFPILSSRRRVTLHVDPSGLPEDTPPPVYLSEEDILLRAKKLRSAAGMDGVDGGALTRIAMLLANASPHYAMYRALNDARMLAADKEPGVRPLVCGCIWMRLMAGAVIDSGLKVKLVTHVETSSCCALGLEQFSREMAVIGNLRAVTRIFPQSAGWTEGEGTSNADIVEQLLTQSGEMRPDGGGPDDCDEEADADSTGGSRNEPNTGFGVTLVDADNAFNRANLYTCICCLIRWPDVGLPVHGSSSTATAITIQRYVVCPDGPKQASHHHSLEGRRRPGLCPSNANLRNQPYNMPLCEELAEEFLEVLELWFADDEVNVLGSAHLNAQCLAREHRLKYGYYPKPEKSFHVCMEVDEEVAKQEFLSCGLELQFFVSGELLALAVRNGGLGIHKPIDTAERQHATSVSVTLTLIESIMRGEKLDMLAHECQMKDTRKAEQYMLAMDEESFVYQLGQKKPSLNKLVRASNSGTWLWSAQPPPSMMSWDGHAHAPRWQDGGPDRDAEEMSYTLETLWK</sequence>
<accession>K0RQ13</accession>
<feature type="compositionally biased region" description="Acidic residues" evidence="1">
    <location>
        <begin position="307"/>
        <end position="317"/>
    </location>
</feature>
<reference evidence="2 3" key="1">
    <citation type="journal article" date="2012" name="Genome Biol.">
        <title>Genome and low-iron response of an oceanic diatom adapted to chronic iron limitation.</title>
        <authorList>
            <person name="Lommer M."/>
            <person name="Specht M."/>
            <person name="Roy A.S."/>
            <person name="Kraemer L."/>
            <person name="Andreson R."/>
            <person name="Gutowska M.A."/>
            <person name="Wolf J."/>
            <person name="Bergner S.V."/>
            <person name="Schilhabel M.B."/>
            <person name="Klostermeier U.C."/>
            <person name="Beiko R.G."/>
            <person name="Rosenstiel P."/>
            <person name="Hippler M."/>
            <person name="Laroche J."/>
        </authorList>
    </citation>
    <scope>NUCLEOTIDE SEQUENCE [LARGE SCALE GENOMIC DNA]</scope>
    <source>
        <strain evidence="2 3">CCMP1005</strain>
    </source>
</reference>
<gene>
    <name evidence="2" type="ORF">THAOC_29905</name>
</gene>
<protein>
    <submittedName>
        <fullName evidence="2">Uncharacterized protein</fullName>
    </submittedName>
</protein>
<evidence type="ECO:0000313" key="3">
    <source>
        <dbReference type="Proteomes" id="UP000266841"/>
    </source>
</evidence>
<evidence type="ECO:0000313" key="2">
    <source>
        <dbReference type="EMBL" id="EJK50976.1"/>
    </source>
</evidence>
<evidence type="ECO:0000256" key="1">
    <source>
        <dbReference type="SAM" id="MobiDB-lite"/>
    </source>
</evidence>
<dbReference type="Proteomes" id="UP000266841">
    <property type="component" value="Unassembled WGS sequence"/>
</dbReference>
<proteinExistence type="predicted"/>
<dbReference type="AlphaFoldDB" id="K0RQ13"/>